<dbReference type="EMBL" id="CP170721">
    <property type="protein sequence ID" value="XIA18928.1"/>
    <property type="molecule type" value="Genomic_DNA"/>
</dbReference>
<accession>A0AB74UW41</accession>
<organism evidence="1">
    <name type="scientific">Rhodanobacter sp. FW102-FHT14D07</name>
    <dbReference type="NCBI Taxonomy" id="3351462"/>
    <lineage>
        <taxon>Bacteria</taxon>
        <taxon>Pseudomonadati</taxon>
        <taxon>Pseudomonadota</taxon>
        <taxon>Gammaproteobacteria</taxon>
        <taxon>Lysobacterales</taxon>
        <taxon>Rhodanobacteraceae</taxon>
        <taxon>Rhodanobacter</taxon>
    </lineage>
</organism>
<evidence type="ECO:0000313" key="1">
    <source>
        <dbReference type="EMBL" id="XIA18928.1"/>
    </source>
</evidence>
<reference evidence="1" key="1">
    <citation type="submission" date="2024-10" db="EMBL/GenBank/DDBJ databases">
        <authorList>
            <person name="Lesea H.P."/>
            <person name="Kuehl J.V."/>
            <person name="Chandonia J.-M."/>
        </authorList>
    </citation>
    <scope>NUCLEOTIDE SEQUENCE</scope>
    <source>
        <strain evidence="1">FW102-FHT14D07</strain>
    </source>
</reference>
<name>A0AB74UW41_9GAMM</name>
<protein>
    <submittedName>
        <fullName evidence="1">Uncharacterized protein</fullName>
    </submittedName>
</protein>
<dbReference type="RefSeq" id="WP_395119883.1">
    <property type="nucleotide sequence ID" value="NZ_CP170721.1"/>
</dbReference>
<proteinExistence type="predicted"/>
<sequence length="98" mass="11189">MSHFNSLYEAALVLIPVMETERASYFQDFSIRDRVMDPNGLYAVEAEMEDPEDSDHYLHSDAICEALNRFAAASPAERLEVFKLVSRSYQDELAQIVV</sequence>
<dbReference type="AlphaFoldDB" id="A0AB74UW41"/>
<gene>
    <name evidence="1" type="ORF">ACFYG5_01945</name>
</gene>